<dbReference type="Proteomes" id="UP001255856">
    <property type="component" value="Unassembled WGS sequence"/>
</dbReference>
<accession>A0AAD9MN28</accession>
<dbReference type="InterPro" id="IPR012020">
    <property type="entry name" value="ABHD4"/>
</dbReference>
<dbReference type="PROSITE" id="PS01133">
    <property type="entry name" value="UPF0017"/>
    <property type="match status" value="1"/>
</dbReference>
<gene>
    <name evidence="6" type="ORF">QBZ16_003839</name>
</gene>
<dbReference type="Pfam" id="PF00561">
    <property type="entry name" value="Abhydrolase_1"/>
    <property type="match status" value="1"/>
</dbReference>
<dbReference type="InterPro" id="IPR000073">
    <property type="entry name" value="AB_hydrolase_1"/>
</dbReference>
<comment type="caution">
    <text evidence="6">The sequence shown here is derived from an EMBL/GenBank/DDBJ whole genome shotgun (WGS) entry which is preliminary data.</text>
</comment>
<protein>
    <recommendedName>
        <fullName evidence="5">AB hydrolase-1 domain-containing protein</fullName>
    </recommendedName>
</protein>
<sequence length="369" mass="39832">MAMFLRTFKPQLFSRPTDINRALTLFASQFRKSPGVVYERELLLLPDGGVVAIDGRVAPKGEAPLPSSAPVVIFLPGLTSGSRETYVQHAVHSAAASGLRPIVFNMRGTGDVPLHTAQFFSAAYTGDFREVIAWVGQRYPDSPILAAGWSNGGSILTNYLGEEGAETPLTAAPICNAHLSKGFDKLYTLNLGRNLRLILEKHRALFEEEAARPDGRPYKVQDGLKGTTIDHFDNAITCHAFGYASAGEYYAAASCDQRVPGIAVPTLFIQAADDPIAVASCIPRALLEKNPHAVLALTPTGGHLGWCCTELGVRGAPWSNVPMIEWLKAALEVEPLSQEQRQQRIDAHPSRAFSLDSETAIDEVAGSAR</sequence>
<feature type="active site" description="Charge relay system" evidence="4">
    <location>
        <position position="150"/>
    </location>
</feature>
<dbReference type="PIRSF" id="PIRSF005211">
    <property type="entry name" value="Ab_hydro_YheT"/>
    <property type="match status" value="1"/>
</dbReference>
<proteinExistence type="inferred from homology"/>
<dbReference type="InterPro" id="IPR000952">
    <property type="entry name" value="AB_hydrolase_4_CS"/>
</dbReference>
<keyword evidence="2" id="KW-0719">Serine esterase</keyword>
<keyword evidence="7" id="KW-1185">Reference proteome</keyword>
<dbReference type="InterPro" id="IPR029058">
    <property type="entry name" value="AB_hydrolase_fold"/>
</dbReference>
<name>A0AAD9MN28_PROWI</name>
<keyword evidence="3" id="KW-0378">Hydrolase</keyword>
<evidence type="ECO:0000313" key="7">
    <source>
        <dbReference type="Proteomes" id="UP001255856"/>
    </source>
</evidence>
<feature type="domain" description="AB hydrolase-1" evidence="5">
    <location>
        <begin position="70"/>
        <end position="304"/>
    </location>
</feature>
<dbReference type="SUPFAM" id="SSF53474">
    <property type="entry name" value="alpha/beta-Hydrolases"/>
    <property type="match status" value="1"/>
</dbReference>
<dbReference type="Gene3D" id="3.40.50.1820">
    <property type="entry name" value="alpha/beta hydrolase"/>
    <property type="match status" value="1"/>
</dbReference>
<evidence type="ECO:0000256" key="4">
    <source>
        <dbReference type="PIRSR" id="PIRSR005211-1"/>
    </source>
</evidence>
<dbReference type="InterPro" id="IPR050960">
    <property type="entry name" value="AB_hydrolase_4_sf"/>
</dbReference>
<evidence type="ECO:0000256" key="3">
    <source>
        <dbReference type="ARBA" id="ARBA00022801"/>
    </source>
</evidence>
<feature type="active site" description="Charge relay system" evidence="4">
    <location>
        <position position="303"/>
    </location>
</feature>
<reference evidence="6" key="1">
    <citation type="submission" date="2021-01" db="EMBL/GenBank/DDBJ databases">
        <authorList>
            <person name="Eckstrom K.M.E."/>
        </authorList>
    </citation>
    <scope>NUCLEOTIDE SEQUENCE</scope>
    <source>
        <strain evidence="6">UVCC 0001</strain>
    </source>
</reference>
<feature type="active site" description="Charge relay system" evidence="4">
    <location>
        <position position="274"/>
    </location>
</feature>
<dbReference type="GO" id="GO:0034338">
    <property type="term" value="F:short-chain carboxylesterase activity"/>
    <property type="evidence" value="ECO:0007669"/>
    <property type="project" value="TreeGrafter"/>
</dbReference>
<dbReference type="PANTHER" id="PTHR10794">
    <property type="entry name" value="ABHYDROLASE DOMAIN-CONTAINING PROTEIN"/>
    <property type="match status" value="1"/>
</dbReference>
<evidence type="ECO:0000256" key="2">
    <source>
        <dbReference type="ARBA" id="ARBA00022487"/>
    </source>
</evidence>
<organism evidence="6 7">
    <name type="scientific">Prototheca wickerhamii</name>
    <dbReference type="NCBI Taxonomy" id="3111"/>
    <lineage>
        <taxon>Eukaryota</taxon>
        <taxon>Viridiplantae</taxon>
        <taxon>Chlorophyta</taxon>
        <taxon>core chlorophytes</taxon>
        <taxon>Trebouxiophyceae</taxon>
        <taxon>Chlorellales</taxon>
        <taxon>Chlorellaceae</taxon>
        <taxon>Prototheca</taxon>
    </lineage>
</organism>
<dbReference type="AlphaFoldDB" id="A0AAD9MN28"/>
<comment type="similarity">
    <text evidence="1">Belongs to the AB hydrolase superfamily. AB hydrolase 4 family.</text>
</comment>
<evidence type="ECO:0000256" key="1">
    <source>
        <dbReference type="ARBA" id="ARBA00010884"/>
    </source>
</evidence>
<dbReference type="EMBL" id="JASFZW010000005">
    <property type="protein sequence ID" value="KAK2077971.1"/>
    <property type="molecule type" value="Genomic_DNA"/>
</dbReference>
<dbReference type="PANTHER" id="PTHR10794:SF84">
    <property type="entry name" value="ESTERASE_LIPASE_THIOESTERASE FAMILY PROTEIN"/>
    <property type="match status" value="1"/>
</dbReference>
<dbReference type="GO" id="GO:0047372">
    <property type="term" value="F:monoacylglycerol lipase activity"/>
    <property type="evidence" value="ECO:0007669"/>
    <property type="project" value="TreeGrafter"/>
</dbReference>
<evidence type="ECO:0000259" key="5">
    <source>
        <dbReference type="Pfam" id="PF00561"/>
    </source>
</evidence>
<evidence type="ECO:0000313" key="6">
    <source>
        <dbReference type="EMBL" id="KAK2077971.1"/>
    </source>
</evidence>